<keyword evidence="2" id="KW-0732">Signal</keyword>
<dbReference type="SUPFAM" id="SSF53474">
    <property type="entry name" value="alpha/beta-Hydrolases"/>
    <property type="match status" value="1"/>
</dbReference>
<feature type="domain" description="Partial AB-hydrolase lipase" evidence="8">
    <location>
        <begin position="2"/>
        <end position="63"/>
    </location>
</feature>
<evidence type="ECO:0000256" key="5">
    <source>
        <dbReference type="ARBA" id="ARBA00023098"/>
    </source>
</evidence>
<dbReference type="GO" id="GO:0016042">
    <property type="term" value="P:lipid catabolic process"/>
    <property type="evidence" value="ECO:0007669"/>
    <property type="project" value="UniProtKB-KW"/>
</dbReference>
<dbReference type="PIRSF" id="PIRSF000862">
    <property type="entry name" value="Steryl_ester_lip"/>
    <property type="match status" value="1"/>
</dbReference>
<dbReference type="EMBL" id="KQ414609">
    <property type="protein sequence ID" value="KOC69317.1"/>
    <property type="molecule type" value="Genomic_DNA"/>
</dbReference>
<proteinExistence type="inferred from homology"/>
<evidence type="ECO:0000256" key="2">
    <source>
        <dbReference type="ARBA" id="ARBA00022729"/>
    </source>
</evidence>
<keyword evidence="3" id="KW-0378">Hydrolase</keyword>
<gene>
    <name evidence="9" type="ORF">WH47_05981</name>
</gene>
<evidence type="ECO:0000313" key="9">
    <source>
        <dbReference type="EMBL" id="KOC69317.1"/>
    </source>
</evidence>
<sequence length="351" mass="40279">PELVRKQGYQLEIHNVVTEDGYILEIHRLPCGRYNCQWNFANVKRPILILHGLAGSSADWILMGPERALGYILANAGYDVWLGNNRGNVYSRNHTSILPTDRHFWNFSYHELGIYDLPAMIDYILDQTNCEQLFYIGHSQGSTQFWVTMTQRPNYNAKVKLMIGLAPVAFTGNIRGPITKLAKLAYMGVWIGETFGYPELRSRYPWEKFVSNVLCRDATAQLFCNNLMFLVTGFVQANLSALIHYGQGYIHPGRFRQFDYDNSEKNEQFYNSPEPPEYELNKVTAPVALFSSENDLLSTKADIDLLKIKIGNVVFHDEVSIKSFSHYDFLWGTNSVPIIYKPILKLFALHE</sequence>
<keyword evidence="4" id="KW-0442">Lipid degradation</keyword>
<evidence type="ECO:0000256" key="4">
    <source>
        <dbReference type="ARBA" id="ARBA00022963"/>
    </source>
</evidence>
<evidence type="ECO:0000256" key="6">
    <source>
        <dbReference type="ARBA" id="ARBA00023180"/>
    </source>
</evidence>
<dbReference type="PANTHER" id="PTHR11005">
    <property type="entry name" value="LYSOSOMAL ACID LIPASE-RELATED"/>
    <property type="match status" value="1"/>
</dbReference>
<keyword evidence="5" id="KW-0443">Lipid metabolism</keyword>
<evidence type="ECO:0000256" key="1">
    <source>
        <dbReference type="ARBA" id="ARBA00010701"/>
    </source>
</evidence>
<name>A0A0L7REB7_9HYME</name>
<dbReference type="STRING" id="597456.A0A0L7REB7"/>
<dbReference type="Proteomes" id="UP000053825">
    <property type="component" value="Unassembled WGS sequence"/>
</dbReference>
<comment type="similarity">
    <text evidence="1">Belongs to the AB hydrolase superfamily. Lipase family.</text>
</comment>
<organism evidence="9 10">
    <name type="scientific">Habropoda laboriosa</name>
    <dbReference type="NCBI Taxonomy" id="597456"/>
    <lineage>
        <taxon>Eukaryota</taxon>
        <taxon>Metazoa</taxon>
        <taxon>Ecdysozoa</taxon>
        <taxon>Arthropoda</taxon>
        <taxon>Hexapoda</taxon>
        <taxon>Insecta</taxon>
        <taxon>Pterygota</taxon>
        <taxon>Neoptera</taxon>
        <taxon>Endopterygota</taxon>
        <taxon>Hymenoptera</taxon>
        <taxon>Apocrita</taxon>
        <taxon>Aculeata</taxon>
        <taxon>Apoidea</taxon>
        <taxon>Anthophila</taxon>
        <taxon>Apidae</taxon>
        <taxon>Habropoda</taxon>
    </lineage>
</organism>
<dbReference type="GO" id="GO:0016788">
    <property type="term" value="F:hydrolase activity, acting on ester bonds"/>
    <property type="evidence" value="ECO:0007669"/>
    <property type="project" value="InterPro"/>
</dbReference>
<dbReference type="Gene3D" id="3.40.50.1820">
    <property type="entry name" value="alpha/beta hydrolase"/>
    <property type="match status" value="1"/>
</dbReference>
<dbReference type="AlphaFoldDB" id="A0A0L7REB7"/>
<evidence type="ECO:0000256" key="7">
    <source>
        <dbReference type="PIRSR" id="PIRSR000862-1"/>
    </source>
</evidence>
<feature type="active site" description="Charge relay system" evidence="7">
    <location>
        <position position="326"/>
    </location>
</feature>
<accession>A0A0L7REB7</accession>
<evidence type="ECO:0000313" key="10">
    <source>
        <dbReference type="Proteomes" id="UP000053825"/>
    </source>
</evidence>
<evidence type="ECO:0000259" key="8">
    <source>
        <dbReference type="Pfam" id="PF04083"/>
    </source>
</evidence>
<dbReference type="OrthoDB" id="9974421at2759"/>
<feature type="non-terminal residue" evidence="9">
    <location>
        <position position="1"/>
    </location>
</feature>
<feature type="active site" description="Charge relay system" evidence="7">
    <location>
        <position position="295"/>
    </location>
</feature>
<keyword evidence="6" id="KW-0325">Glycoprotein</keyword>
<feature type="active site" description="Nucleophile" evidence="7">
    <location>
        <position position="139"/>
    </location>
</feature>
<keyword evidence="10" id="KW-1185">Reference proteome</keyword>
<dbReference type="InterPro" id="IPR006693">
    <property type="entry name" value="AB_hydrolase_lipase"/>
</dbReference>
<dbReference type="FunFam" id="3.40.50.1820:FF:000057">
    <property type="entry name" value="Lipase"/>
    <property type="match status" value="1"/>
</dbReference>
<dbReference type="InterPro" id="IPR029058">
    <property type="entry name" value="AB_hydrolase_fold"/>
</dbReference>
<reference evidence="9 10" key="1">
    <citation type="submission" date="2015-07" db="EMBL/GenBank/DDBJ databases">
        <title>The genome of Habropoda laboriosa.</title>
        <authorList>
            <person name="Pan H."/>
            <person name="Kapheim K."/>
        </authorList>
    </citation>
    <scope>NUCLEOTIDE SEQUENCE [LARGE SCALE GENOMIC DNA]</scope>
    <source>
        <strain evidence="9">0110345459</strain>
    </source>
</reference>
<evidence type="ECO:0000256" key="3">
    <source>
        <dbReference type="ARBA" id="ARBA00022801"/>
    </source>
</evidence>
<dbReference type="InterPro" id="IPR025483">
    <property type="entry name" value="Lipase_euk"/>
</dbReference>
<protein>
    <submittedName>
        <fullName evidence="9">Lipase 3</fullName>
    </submittedName>
</protein>
<dbReference type="Pfam" id="PF04083">
    <property type="entry name" value="Abhydro_lipase"/>
    <property type="match status" value="1"/>
</dbReference>